<evidence type="ECO:0000256" key="2">
    <source>
        <dbReference type="ARBA" id="ARBA00023015"/>
    </source>
</evidence>
<dbReference type="PANTHER" id="PTHR30185">
    <property type="entry name" value="CRYPTIC BETA-GLUCOSIDE BGL OPERON ANTITERMINATOR"/>
    <property type="match status" value="1"/>
</dbReference>
<comment type="caution">
    <text evidence="5">The sequence shown here is derived from an EMBL/GenBank/DDBJ whole genome shotgun (WGS) entry which is preliminary data.</text>
</comment>
<dbReference type="InterPro" id="IPR050661">
    <property type="entry name" value="BglG_antiterminators"/>
</dbReference>
<dbReference type="GO" id="GO:0006355">
    <property type="term" value="P:regulation of DNA-templated transcription"/>
    <property type="evidence" value="ECO:0007669"/>
    <property type="project" value="InterPro"/>
</dbReference>
<dbReference type="RefSeq" id="WP_025079851.1">
    <property type="nucleotide sequence ID" value="NZ_AZGI01000025.1"/>
</dbReference>
<dbReference type="Pfam" id="PF03123">
    <property type="entry name" value="CAT_RBD"/>
    <property type="match status" value="1"/>
</dbReference>
<dbReference type="GO" id="GO:0003723">
    <property type="term" value="F:RNA binding"/>
    <property type="evidence" value="ECO:0007669"/>
    <property type="project" value="InterPro"/>
</dbReference>
<dbReference type="Gene3D" id="2.30.24.10">
    <property type="entry name" value="CAT RNA-binding domain"/>
    <property type="match status" value="1"/>
</dbReference>
<dbReference type="PATRIC" id="fig|1423754.3.peg.752"/>
<dbReference type="eggNOG" id="COG3711">
    <property type="taxonomic scope" value="Bacteria"/>
</dbReference>
<dbReference type="SMART" id="SM01061">
    <property type="entry name" value="CAT_RBD"/>
    <property type="match status" value="1"/>
</dbReference>
<dbReference type="PROSITE" id="PS51372">
    <property type="entry name" value="PRD_2"/>
    <property type="match status" value="2"/>
</dbReference>
<feature type="domain" description="PRD" evidence="4">
    <location>
        <begin position="61"/>
        <end position="167"/>
    </location>
</feature>
<evidence type="ECO:0000313" key="5">
    <source>
        <dbReference type="EMBL" id="KRM40258.1"/>
    </source>
</evidence>
<reference evidence="5 6" key="1">
    <citation type="journal article" date="2015" name="Genome Announc.">
        <title>Expanding the biotechnology potential of lactobacilli through comparative genomics of 213 strains and associated genera.</title>
        <authorList>
            <person name="Sun Z."/>
            <person name="Harris H.M."/>
            <person name="McCann A."/>
            <person name="Guo C."/>
            <person name="Argimon S."/>
            <person name="Zhang W."/>
            <person name="Yang X."/>
            <person name="Jeffery I.B."/>
            <person name="Cooney J.C."/>
            <person name="Kagawa T.F."/>
            <person name="Liu W."/>
            <person name="Song Y."/>
            <person name="Salvetti E."/>
            <person name="Wrobel A."/>
            <person name="Rasinkangas P."/>
            <person name="Parkhill J."/>
            <person name="Rea M.C."/>
            <person name="O'Sullivan O."/>
            <person name="Ritari J."/>
            <person name="Douillard F.P."/>
            <person name="Paul Ross R."/>
            <person name="Yang R."/>
            <person name="Briner A.E."/>
            <person name="Felis G.E."/>
            <person name="de Vos W.M."/>
            <person name="Barrangou R."/>
            <person name="Klaenhammer T.R."/>
            <person name="Caufield P.W."/>
            <person name="Cui Y."/>
            <person name="Zhang H."/>
            <person name="O'Toole P.W."/>
        </authorList>
    </citation>
    <scope>NUCLEOTIDE SEQUENCE [LARGE SCALE GENOMIC DNA]</scope>
    <source>
        <strain evidence="5 6">DSM 5661</strain>
    </source>
</reference>
<dbReference type="STRING" id="1423754.FC39_GL000730"/>
<evidence type="ECO:0000256" key="1">
    <source>
        <dbReference type="ARBA" id="ARBA00022737"/>
    </source>
</evidence>
<dbReference type="Gene3D" id="1.10.1790.10">
    <property type="entry name" value="PRD domain"/>
    <property type="match status" value="2"/>
</dbReference>
<dbReference type="InterPro" id="IPR004341">
    <property type="entry name" value="CAT_RNA-bd_dom"/>
</dbReference>
<dbReference type="EMBL" id="AZGI01000025">
    <property type="protein sequence ID" value="KRM40258.1"/>
    <property type="molecule type" value="Genomic_DNA"/>
</dbReference>
<proteinExistence type="predicted"/>
<dbReference type="InterPro" id="IPR036634">
    <property type="entry name" value="PRD_sf"/>
</dbReference>
<keyword evidence="6" id="KW-1185">Reference proteome</keyword>
<dbReference type="Proteomes" id="UP000051223">
    <property type="component" value="Unassembled WGS sequence"/>
</dbReference>
<dbReference type="SUPFAM" id="SSF50151">
    <property type="entry name" value="SacY-like RNA-binding domain"/>
    <property type="match status" value="1"/>
</dbReference>
<dbReference type="OrthoDB" id="9813552at2"/>
<evidence type="ECO:0000313" key="6">
    <source>
        <dbReference type="Proteomes" id="UP000051223"/>
    </source>
</evidence>
<keyword evidence="1" id="KW-0677">Repeat</keyword>
<evidence type="ECO:0000256" key="3">
    <source>
        <dbReference type="ARBA" id="ARBA00023163"/>
    </source>
</evidence>
<dbReference type="InterPro" id="IPR011608">
    <property type="entry name" value="PRD"/>
</dbReference>
<dbReference type="Pfam" id="PF00874">
    <property type="entry name" value="PRD"/>
    <property type="match status" value="2"/>
</dbReference>
<dbReference type="PANTHER" id="PTHR30185:SF18">
    <property type="entry name" value="TRANSCRIPTIONAL REGULATOR MTLR"/>
    <property type="match status" value="1"/>
</dbReference>
<dbReference type="AlphaFoldDB" id="A0A0R1YD40"/>
<feature type="domain" description="PRD" evidence="4">
    <location>
        <begin position="168"/>
        <end position="280"/>
    </location>
</feature>
<protein>
    <submittedName>
        <fullName evidence="5">Transcription antiterminator</fullName>
    </submittedName>
</protein>
<dbReference type="InterPro" id="IPR036650">
    <property type="entry name" value="CAT_RNA-bd_dom_sf"/>
</dbReference>
<keyword evidence="3" id="KW-0804">Transcription</keyword>
<organism evidence="5 6">
    <name type="scientific">Lactobacillus hamsteri DSM 5661 = JCM 6256</name>
    <dbReference type="NCBI Taxonomy" id="1423754"/>
    <lineage>
        <taxon>Bacteria</taxon>
        <taxon>Bacillati</taxon>
        <taxon>Bacillota</taxon>
        <taxon>Bacilli</taxon>
        <taxon>Lactobacillales</taxon>
        <taxon>Lactobacillaceae</taxon>
        <taxon>Lactobacillus</taxon>
    </lineage>
</organism>
<gene>
    <name evidence="5" type="ORF">FC39_GL000730</name>
</gene>
<accession>A0A0R1YD40</accession>
<sequence length="280" mass="32208">MKFLRTLNNSAAIVEDDGKEEVVLGKGIGFGLKKGDQVDESKIERRFITADDQESFDQVKDISASTLDVTNKAVKMVEPLLNIKFNDYQYLALADHIDFALTRVKDNIDLSDNNTRWEVKNLFPQEYAIAKKVVKLINQELDVELPESESVLMTYHLVNASSNDSQVQETVEITNLISGVINIIQLDYQMVLDTESFNYSRFITHLRALLIRLIRDQKADTEELDPSLLGFMKIKYNHAYETAERIAVYLHSKMGWNLGPDDKFYLVLHIWRVTSRQNKN</sequence>
<keyword evidence="2" id="KW-0805">Transcription regulation</keyword>
<dbReference type="SUPFAM" id="SSF63520">
    <property type="entry name" value="PTS-regulatory domain, PRD"/>
    <property type="match status" value="2"/>
</dbReference>
<name>A0A0R1YD40_9LACO</name>
<evidence type="ECO:0000259" key="4">
    <source>
        <dbReference type="PROSITE" id="PS51372"/>
    </source>
</evidence>